<dbReference type="Proteomes" id="UP001058273">
    <property type="component" value="Chromosome"/>
</dbReference>
<gene>
    <name evidence="4" type="primary">eutS</name>
    <name evidence="4" type="ORF">G314FT_01740</name>
</gene>
<dbReference type="EMBL" id="CP102451">
    <property type="protein sequence ID" value="UUV98083.1"/>
    <property type="molecule type" value="Genomic_DNA"/>
</dbReference>
<dbReference type="Gene3D" id="3.30.70.1710">
    <property type="match status" value="1"/>
</dbReference>
<comment type="subcellular location">
    <subcellularLocation>
        <location evidence="1">Bacterial microcompartment</location>
    </subcellularLocation>
</comment>
<keyword evidence="2" id="KW-1283">Bacterial microcompartment</keyword>
<evidence type="ECO:0000313" key="5">
    <source>
        <dbReference type="Proteomes" id="UP001058273"/>
    </source>
</evidence>
<dbReference type="Pfam" id="PF00936">
    <property type="entry name" value="BMC"/>
    <property type="match status" value="1"/>
</dbReference>
<reference evidence="4" key="1">
    <citation type="submission" date="2022-08" db="EMBL/GenBank/DDBJ databases">
        <title>Genome sequence of Vagococcus luciliae DSM 112651.</title>
        <authorList>
            <person name="Juan G."/>
            <person name="Anja P."/>
            <person name="Rolf D."/>
            <person name="Kampfer P."/>
            <person name="Vilcinskas A."/>
        </authorList>
    </citation>
    <scope>NUCLEOTIDE SEQUENCE</scope>
    <source>
        <strain evidence="4">G314FT</strain>
    </source>
</reference>
<name>A0ABY5NX70_9ENTE</name>
<protein>
    <submittedName>
        <fullName evidence="4">Ethanolamine utilization protein EutS</fullName>
    </submittedName>
</protein>
<evidence type="ECO:0000256" key="1">
    <source>
        <dbReference type="ARBA" id="ARBA00024322"/>
    </source>
</evidence>
<dbReference type="InterPro" id="IPR044870">
    <property type="entry name" value="BMC_CP"/>
</dbReference>
<organism evidence="4 5">
    <name type="scientific">Vagococcus luciliae</name>
    <dbReference type="NCBI Taxonomy" id="2920380"/>
    <lineage>
        <taxon>Bacteria</taxon>
        <taxon>Bacillati</taxon>
        <taxon>Bacillota</taxon>
        <taxon>Bacilli</taxon>
        <taxon>Lactobacillales</taxon>
        <taxon>Enterococcaceae</taxon>
        <taxon>Vagococcus</taxon>
    </lineage>
</organism>
<dbReference type="PANTHER" id="PTHR40449:SF2">
    <property type="entry name" value="BACTERIAL MICROCOMPARTMENT SHELL PROTEIN EUTS"/>
    <property type="match status" value="1"/>
</dbReference>
<evidence type="ECO:0000256" key="2">
    <source>
        <dbReference type="ARBA" id="ARBA00024446"/>
    </source>
</evidence>
<dbReference type="InterPro" id="IPR000249">
    <property type="entry name" value="BMC_dom"/>
</dbReference>
<reference evidence="4" key="2">
    <citation type="submission" date="2022-08" db="EMBL/GenBank/DDBJ databases">
        <authorList>
            <person name="Poehlein A."/>
            <person name="Guzman J."/>
            <person name="Daniel R."/>
            <person name="Vilcinskas A."/>
        </authorList>
    </citation>
    <scope>NUCLEOTIDE SEQUENCE</scope>
    <source>
        <strain evidence="4">G314FT</strain>
    </source>
</reference>
<proteinExistence type="predicted"/>
<dbReference type="PROSITE" id="PS51931">
    <property type="entry name" value="BMC_CP"/>
    <property type="match status" value="1"/>
</dbReference>
<dbReference type="InterPro" id="IPR037233">
    <property type="entry name" value="CcmK-like_sf"/>
</dbReference>
<evidence type="ECO:0000313" key="4">
    <source>
        <dbReference type="EMBL" id="UUV98083.1"/>
    </source>
</evidence>
<dbReference type="SMART" id="SM00877">
    <property type="entry name" value="BMC"/>
    <property type="match status" value="1"/>
</dbReference>
<dbReference type="SUPFAM" id="SSF143414">
    <property type="entry name" value="CcmK-like"/>
    <property type="match status" value="1"/>
</dbReference>
<keyword evidence="5" id="KW-1185">Reference proteome</keyword>
<sequence length="117" mass="12556">MVKLLDDTVKRVIEESVPGKQVTLAHVIASPIEEIYDSLGIENEGAIGILTISPFETAIIAADIAGKSADVQVGFLDRFTGSVLISGDVQSVEESLQTVVNVLKQTLNYEVVKVTRT</sequence>
<dbReference type="PANTHER" id="PTHR40449">
    <property type="entry name" value="ETHANOLAMINE UTILIZATION PROTEIN EUTS"/>
    <property type="match status" value="1"/>
</dbReference>
<accession>A0ABY5NX70</accession>
<dbReference type="InterPro" id="IPR009307">
    <property type="entry name" value="EutS/PduU/CutR"/>
</dbReference>
<evidence type="ECO:0000259" key="3">
    <source>
        <dbReference type="PROSITE" id="PS51931"/>
    </source>
</evidence>
<dbReference type="PIRSF" id="PIRSF012296">
    <property type="entry name" value="EutS_PduU"/>
    <property type="match status" value="1"/>
</dbReference>
<feature type="domain" description="BMC circularly permuted" evidence="3">
    <location>
        <begin position="11"/>
        <end position="109"/>
    </location>
</feature>